<name>A0A1H8NJJ0_9EURY</name>
<proteinExistence type="predicted"/>
<dbReference type="Proteomes" id="UP000199126">
    <property type="component" value="Unassembled WGS sequence"/>
</dbReference>
<keyword evidence="2" id="KW-1185">Reference proteome</keyword>
<gene>
    <name evidence="1" type="ORF">SAMN04487948_101588</name>
</gene>
<reference evidence="2" key="1">
    <citation type="submission" date="2016-10" db="EMBL/GenBank/DDBJ databases">
        <authorList>
            <person name="Varghese N."/>
            <person name="Submissions S."/>
        </authorList>
    </citation>
    <scope>NUCLEOTIDE SEQUENCE [LARGE SCALE GENOMIC DNA]</scope>
    <source>
        <strain evidence="2">CGMCC 1.10121</strain>
    </source>
</reference>
<dbReference type="Pfam" id="PF26423">
    <property type="entry name" value="LWR_salt"/>
    <property type="match status" value="1"/>
</dbReference>
<sequence>MTAEYVFRVRFRLDAPDVRLDPREFETVLRLPAVDPESEDDPDGWLFFRDNLWHGEANDERHLRQTASELLGVDVTSISFSELAIDAAELETLRAAIAENLAEFNADDVDEVLHKYLGSSIRVTD</sequence>
<evidence type="ECO:0008006" key="3">
    <source>
        <dbReference type="Google" id="ProtNLM"/>
    </source>
</evidence>
<dbReference type="RefSeq" id="WP_089820938.1">
    <property type="nucleotide sequence ID" value="NZ_FODV01000001.1"/>
</dbReference>
<evidence type="ECO:0000313" key="1">
    <source>
        <dbReference type="EMBL" id="SEO29553.1"/>
    </source>
</evidence>
<dbReference type="InterPro" id="IPR049798">
    <property type="entry name" value="LWR_salt"/>
</dbReference>
<protein>
    <recommendedName>
        <fullName evidence="3">LWR-salt protein</fullName>
    </recommendedName>
</protein>
<evidence type="ECO:0000313" key="2">
    <source>
        <dbReference type="Proteomes" id="UP000199126"/>
    </source>
</evidence>
<dbReference type="OrthoDB" id="202660at2157"/>
<organism evidence="1 2">
    <name type="scientific">Halogranum amylolyticum</name>
    <dbReference type="NCBI Taxonomy" id="660520"/>
    <lineage>
        <taxon>Archaea</taxon>
        <taxon>Methanobacteriati</taxon>
        <taxon>Methanobacteriota</taxon>
        <taxon>Stenosarchaea group</taxon>
        <taxon>Halobacteria</taxon>
        <taxon>Halobacteriales</taxon>
        <taxon>Haloferacaceae</taxon>
    </lineage>
</organism>
<dbReference type="EMBL" id="FODV01000001">
    <property type="protein sequence ID" value="SEO29553.1"/>
    <property type="molecule type" value="Genomic_DNA"/>
</dbReference>
<accession>A0A1H8NJJ0</accession>
<dbReference type="AlphaFoldDB" id="A0A1H8NJJ0"/>
<dbReference type="NCBIfam" id="NF033910">
    <property type="entry name" value="LWR_salt"/>
    <property type="match status" value="1"/>
</dbReference>